<keyword evidence="4 8" id="KW-0812">Transmembrane</keyword>
<keyword evidence="3 7" id="KW-0813">Transport</keyword>
<gene>
    <name evidence="10" type="ORF">P280DRAFT_495969</name>
</gene>
<dbReference type="PROSITE" id="PS00217">
    <property type="entry name" value="SUGAR_TRANSPORT_2"/>
    <property type="match status" value="1"/>
</dbReference>
<dbReference type="PANTHER" id="PTHR48022:SF56">
    <property type="entry name" value="MAJOR FACILITATOR SUPERFAMILY (MFS) PROFILE DOMAIN-CONTAINING PROTEIN-RELATED"/>
    <property type="match status" value="1"/>
</dbReference>
<dbReference type="OrthoDB" id="6612291at2759"/>
<feature type="transmembrane region" description="Helical" evidence="8">
    <location>
        <begin position="116"/>
        <end position="135"/>
    </location>
</feature>
<dbReference type="InterPro" id="IPR050360">
    <property type="entry name" value="MFS_Sugar_Transporters"/>
</dbReference>
<keyword evidence="6 8" id="KW-0472">Membrane</keyword>
<proteinExistence type="inferred from homology"/>
<dbReference type="NCBIfam" id="TIGR00879">
    <property type="entry name" value="SP"/>
    <property type="match status" value="1"/>
</dbReference>
<dbReference type="Proteomes" id="UP000799753">
    <property type="component" value="Unassembled WGS sequence"/>
</dbReference>
<dbReference type="FunFam" id="1.20.1250.20:FF:000078">
    <property type="entry name" value="MFS maltose transporter, putative"/>
    <property type="match status" value="1"/>
</dbReference>
<feature type="transmembrane region" description="Helical" evidence="8">
    <location>
        <begin position="141"/>
        <end position="162"/>
    </location>
</feature>
<evidence type="ECO:0000313" key="11">
    <source>
        <dbReference type="Proteomes" id="UP000799753"/>
    </source>
</evidence>
<evidence type="ECO:0000256" key="8">
    <source>
        <dbReference type="SAM" id="Phobius"/>
    </source>
</evidence>
<feature type="transmembrane region" description="Helical" evidence="8">
    <location>
        <begin position="333"/>
        <end position="351"/>
    </location>
</feature>
<feature type="transmembrane region" description="Helical" evidence="8">
    <location>
        <begin position="294"/>
        <end position="313"/>
    </location>
</feature>
<evidence type="ECO:0000256" key="7">
    <source>
        <dbReference type="RuleBase" id="RU003346"/>
    </source>
</evidence>
<evidence type="ECO:0000256" key="5">
    <source>
        <dbReference type="ARBA" id="ARBA00022989"/>
    </source>
</evidence>
<feature type="domain" description="Major facilitator superfamily (MFS) profile" evidence="9">
    <location>
        <begin position="41"/>
        <end position="481"/>
    </location>
</feature>
<evidence type="ECO:0000259" key="9">
    <source>
        <dbReference type="PROSITE" id="PS50850"/>
    </source>
</evidence>
<dbReference type="PANTHER" id="PTHR48022">
    <property type="entry name" value="PLASTIDIC GLUCOSE TRANSPORTER 4"/>
    <property type="match status" value="1"/>
</dbReference>
<protein>
    <submittedName>
        <fullName evidence="10">General substrate transporter</fullName>
    </submittedName>
</protein>
<dbReference type="InterPro" id="IPR036259">
    <property type="entry name" value="MFS_trans_sf"/>
</dbReference>
<feature type="transmembrane region" description="Helical" evidence="8">
    <location>
        <begin position="174"/>
        <end position="193"/>
    </location>
</feature>
<feature type="transmembrane region" description="Helical" evidence="8">
    <location>
        <begin position="358"/>
        <end position="380"/>
    </location>
</feature>
<reference evidence="10" key="1">
    <citation type="journal article" date="2020" name="Stud. Mycol.">
        <title>101 Dothideomycetes genomes: a test case for predicting lifestyles and emergence of pathogens.</title>
        <authorList>
            <person name="Haridas S."/>
            <person name="Albert R."/>
            <person name="Binder M."/>
            <person name="Bloem J."/>
            <person name="Labutti K."/>
            <person name="Salamov A."/>
            <person name="Andreopoulos B."/>
            <person name="Baker S."/>
            <person name="Barry K."/>
            <person name="Bills G."/>
            <person name="Bluhm B."/>
            <person name="Cannon C."/>
            <person name="Castanera R."/>
            <person name="Culley D."/>
            <person name="Daum C."/>
            <person name="Ezra D."/>
            <person name="Gonzalez J."/>
            <person name="Henrissat B."/>
            <person name="Kuo A."/>
            <person name="Liang C."/>
            <person name="Lipzen A."/>
            <person name="Lutzoni F."/>
            <person name="Magnuson J."/>
            <person name="Mondo S."/>
            <person name="Nolan M."/>
            <person name="Ohm R."/>
            <person name="Pangilinan J."/>
            <person name="Park H.-J."/>
            <person name="Ramirez L."/>
            <person name="Alfaro M."/>
            <person name="Sun H."/>
            <person name="Tritt A."/>
            <person name="Yoshinaga Y."/>
            <person name="Zwiers L.-H."/>
            <person name="Turgeon B."/>
            <person name="Goodwin S."/>
            <person name="Spatafora J."/>
            <person name="Crous P."/>
            <person name="Grigoriev I."/>
        </authorList>
    </citation>
    <scope>NUCLEOTIDE SEQUENCE</scope>
    <source>
        <strain evidence="10">CBS 473.64</strain>
    </source>
</reference>
<evidence type="ECO:0000256" key="1">
    <source>
        <dbReference type="ARBA" id="ARBA00004141"/>
    </source>
</evidence>
<evidence type="ECO:0000313" key="10">
    <source>
        <dbReference type="EMBL" id="KAF2644814.1"/>
    </source>
</evidence>
<evidence type="ECO:0000256" key="2">
    <source>
        <dbReference type="ARBA" id="ARBA00010992"/>
    </source>
</evidence>
<dbReference type="InterPro" id="IPR020846">
    <property type="entry name" value="MFS_dom"/>
</dbReference>
<comment type="similarity">
    <text evidence="2 7">Belongs to the major facilitator superfamily. Sugar transporter (TC 2.A.1.1) family.</text>
</comment>
<feature type="transmembrane region" description="Helical" evidence="8">
    <location>
        <begin position="86"/>
        <end position="109"/>
    </location>
</feature>
<dbReference type="InterPro" id="IPR003663">
    <property type="entry name" value="Sugar/inositol_transpt"/>
</dbReference>
<feature type="transmembrane region" description="Helical" evidence="8">
    <location>
        <begin position="213"/>
        <end position="235"/>
    </location>
</feature>
<accession>A0A6A6SF11</accession>
<feature type="transmembrane region" description="Helical" evidence="8">
    <location>
        <begin position="424"/>
        <end position="446"/>
    </location>
</feature>
<keyword evidence="5 8" id="KW-1133">Transmembrane helix</keyword>
<dbReference type="InterPro" id="IPR005829">
    <property type="entry name" value="Sugar_transporter_CS"/>
</dbReference>
<dbReference type="InterPro" id="IPR005828">
    <property type="entry name" value="MFS_sugar_transport-like"/>
</dbReference>
<feature type="transmembrane region" description="Helical" evidence="8">
    <location>
        <begin position="38"/>
        <end position="66"/>
    </location>
</feature>
<dbReference type="PROSITE" id="PS50850">
    <property type="entry name" value="MFS"/>
    <property type="match status" value="1"/>
</dbReference>
<dbReference type="AlphaFoldDB" id="A0A6A6SF11"/>
<evidence type="ECO:0000256" key="3">
    <source>
        <dbReference type="ARBA" id="ARBA00022448"/>
    </source>
</evidence>
<keyword evidence="11" id="KW-1185">Reference proteome</keyword>
<feature type="transmembrane region" description="Helical" evidence="8">
    <location>
        <begin position="458"/>
        <end position="477"/>
    </location>
</feature>
<organism evidence="10 11">
    <name type="scientific">Massarina eburnea CBS 473.64</name>
    <dbReference type="NCBI Taxonomy" id="1395130"/>
    <lineage>
        <taxon>Eukaryota</taxon>
        <taxon>Fungi</taxon>
        <taxon>Dikarya</taxon>
        <taxon>Ascomycota</taxon>
        <taxon>Pezizomycotina</taxon>
        <taxon>Dothideomycetes</taxon>
        <taxon>Pleosporomycetidae</taxon>
        <taxon>Pleosporales</taxon>
        <taxon>Massarineae</taxon>
        <taxon>Massarinaceae</taxon>
        <taxon>Massarina</taxon>
    </lineage>
</organism>
<dbReference type="Gene3D" id="1.20.1250.20">
    <property type="entry name" value="MFS general substrate transporter like domains"/>
    <property type="match status" value="1"/>
</dbReference>
<evidence type="ECO:0000256" key="6">
    <source>
        <dbReference type="ARBA" id="ARBA00023136"/>
    </source>
</evidence>
<dbReference type="GO" id="GO:0016020">
    <property type="term" value="C:membrane"/>
    <property type="evidence" value="ECO:0007669"/>
    <property type="project" value="UniProtKB-SubCell"/>
</dbReference>
<dbReference type="EMBL" id="MU006778">
    <property type="protein sequence ID" value="KAF2644814.1"/>
    <property type="molecule type" value="Genomic_DNA"/>
</dbReference>
<dbReference type="SUPFAM" id="SSF103473">
    <property type="entry name" value="MFS general substrate transporter"/>
    <property type="match status" value="1"/>
</dbReference>
<name>A0A6A6SF11_9PLEO</name>
<evidence type="ECO:0000256" key="4">
    <source>
        <dbReference type="ARBA" id="ARBA00022692"/>
    </source>
</evidence>
<sequence>MSPTTAPAVVGSSQLLKDFELRQHSLTRKQAVFEHWKPIAWCFYMFFTCIMYGFDSLAGGVVVGITKFREDFGYEYQGSWIVDANWQLGFQAATLGGIVFGGLLTGLLIAKYGRKLCIFFAYMLNTGGIFLQFFATTPAHFFGGKILTGIPLGVFATVAPTYSSEMAPLSVRGAVTAGMNFAIVLGQLIGYGVQRQSAFYDDARQYKVLFATQWGYVAIGLAILPFLPESPYWLVAHEEHEKARQNIAKLHALDYDVDGHMAEIHDSLARMNADNKQQGTMAECFTRKNIRRTLVCTVIFFIQNATGSVWVIGYMSYFMQLGGMTAARSFDTTVGMSGLMVVGNVFGWLFIEWFGRRGTALFGTATLAFVLLLIGILAVIDKPGAIWGQVAFMAIWGFVYQGTIGSAAWVISSENSTSRLRAPTQSLVTMMNGLSSCIWSFSLPYAINPDQGNLEGKIAFIFGAVMAVSCIFIWFFVPETKGRTWIEIDELYKRGVPAWKWKQTEVLTVIDVGDKETNICTEEALEKRIER</sequence>
<dbReference type="GO" id="GO:0005351">
    <property type="term" value="F:carbohydrate:proton symporter activity"/>
    <property type="evidence" value="ECO:0007669"/>
    <property type="project" value="TreeGrafter"/>
</dbReference>
<feature type="transmembrane region" description="Helical" evidence="8">
    <location>
        <begin position="386"/>
        <end position="412"/>
    </location>
</feature>
<dbReference type="Pfam" id="PF00083">
    <property type="entry name" value="Sugar_tr"/>
    <property type="match status" value="1"/>
</dbReference>
<comment type="subcellular location">
    <subcellularLocation>
        <location evidence="1">Membrane</location>
        <topology evidence="1">Multi-pass membrane protein</topology>
    </subcellularLocation>
</comment>